<dbReference type="EMBL" id="AP013066">
    <property type="protein sequence ID" value="BAN36305.1"/>
    <property type="molecule type" value="Genomic_DNA"/>
</dbReference>
<dbReference type="KEGG" id="sdr:SCD_n02498"/>
<keyword evidence="1" id="KW-0732">Signal</keyword>
<sequence>MKRTMRVLIAALLLGIASTACADQLLMIRSSLSFPEAMMVLQNAITTRGYKVTHVQNVDIGLTKIGYKTDQYKVVFYGKAEEVAQLTAKYPELIPYLPLNVAIFAERDNTILVTDRPGVLADFFPNPALKTVFMRWEKDLTEIVNEVQEAR</sequence>
<dbReference type="CDD" id="cd14797">
    <property type="entry name" value="DUF302"/>
    <property type="match status" value="1"/>
</dbReference>
<protein>
    <recommendedName>
        <fullName evidence="2">DUF302 domain-containing protein</fullName>
    </recommendedName>
</protein>
<proteinExistence type="predicted"/>
<organism evidence="3 4">
    <name type="scientific">Sulfuricella denitrificans (strain DSM 22764 / NBRC 105220 / skB26)</name>
    <dbReference type="NCBI Taxonomy" id="1163617"/>
    <lineage>
        <taxon>Bacteria</taxon>
        <taxon>Pseudomonadati</taxon>
        <taxon>Pseudomonadota</taxon>
        <taxon>Betaproteobacteria</taxon>
        <taxon>Nitrosomonadales</taxon>
        <taxon>Sulfuricellaceae</taxon>
        <taxon>Sulfuricella</taxon>
    </lineage>
</organism>
<dbReference type="InterPro" id="IPR005180">
    <property type="entry name" value="DUF302"/>
</dbReference>
<dbReference type="AlphaFoldDB" id="S6AAW5"/>
<name>S6AAW5_SULDS</name>
<dbReference type="eggNOG" id="COG3439">
    <property type="taxonomic scope" value="Bacteria"/>
</dbReference>
<evidence type="ECO:0000313" key="3">
    <source>
        <dbReference type="EMBL" id="BAN36305.1"/>
    </source>
</evidence>
<dbReference type="InterPro" id="IPR035923">
    <property type="entry name" value="TT1751-like_sf"/>
</dbReference>
<feature type="signal peptide" evidence="1">
    <location>
        <begin position="1"/>
        <end position="22"/>
    </location>
</feature>
<dbReference type="Proteomes" id="UP000015559">
    <property type="component" value="Chromosome"/>
</dbReference>
<evidence type="ECO:0000259" key="2">
    <source>
        <dbReference type="Pfam" id="PF03625"/>
    </source>
</evidence>
<reference evidence="3 4" key="1">
    <citation type="journal article" date="2012" name="Appl. Environ. Microbiol.">
        <title>Draft genome sequence of a psychrotolerant sulfur-oxidizing bacterium, Sulfuricella denitrificans skB26, and proteomic insights into cold adaptation.</title>
        <authorList>
            <person name="Watanabe T."/>
            <person name="Kojima H."/>
            <person name="Fukui M."/>
        </authorList>
    </citation>
    <scope>NUCLEOTIDE SEQUENCE [LARGE SCALE GENOMIC DNA]</scope>
    <source>
        <strain evidence="4">skB26</strain>
    </source>
</reference>
<feature type="chain" id="PRO_5004535948" description="DUF302 domain-containing protein" evidence="1">
    <location>
        <begin position="23"/>
        <end position="151"/>
    </location>
</feature>
<dbReference type="RefSeq" id="WP_009205494.1">
    <property type="nucleotide sequence ID" value="NC_022357.1"/>
</dbReference>
<feature type="domain" description="DUF302" evidence="2">
    <location>
        <begin position="62"/>
        <end position="117"/>
    </location>
</feature>
<evidence type="ECO:0000313" key="4">
    <source>
        <dbReference type="Proteomes" id="UP000015559"/>
    </source>
</evidence>
<keyword evidence="4" id="KW-1185">Reference proteome</keyword>
<dbReference type="PROSITE" id="PS51257">
    <property type="entry name" value="PROKAR_LIPOPROTEIN"/>
    <property type="match status" value="1"/>
</dbReference>
<gene>
    <name evidence="3" type="ORF">SCD_n02498</name>
</gene>
<dbReference type="Gene3D" id="3.30.310.70">
    <property type="entry name" value="TT1751-like domain"/>
    <property type="match status" value="1"/>
</dbReference>
<dbReference type="Pfam" id="PF03625">
    <property type="entry name" value="DUF302"/>
    <property type="match status" value="1"/>
</dbReference>
<dbReference type="OrthoDB" id="8561404at2"/>
<accession>S6AAW5</accession>
<evidence type="ECO:0000256" key="1">
    <source>
        <dbReference type="SAM" id="SignalP"/>
    </source>
</evidence>
<dbReference type="STRING" id="1163617.SCD_n02498"/>
<dbReference type="HOGENOM" id="CLU_1767093_0_0_4"/>
<dbReference type="SUPFAM" id="SSF103247">
    <property type="entry name" value="TT1751-like"/>
    <property type="match status" value="1"/>
</dbReference>